<evidence type="ECO:0000313" key="1">
    <source>
        <dbReference type="Proteomes" id="UP000887561"/>
    </source>
</evidence>
<proteinExistence type="predicted"/>
<reference evidence="2" key="1">
    <citation type="submission" date="2022-11" db="UniProtKB">
        <authorList>
            <consortium name="WormBaseParasite"/>
        </authorList>
    </citation>
    <scope>IDENTIFICATION</scope>
</reference>
<accession>A0A915LNB8</accession>
<name>A0A915LNB8_MELJA</name>
<dbReference type="AlphaFoldDB" id="A0A915LNB8"/>
<organism evidence="1 2">
    <name type="scientific">Meloidogyne javanica</name>
    <name type="common">Root-knot nematode worm</name>
    <dbReference type="NCBI Taxonomy" id="6303"/>
    <lineage>
        <taxon>Eukaryota</taxon>
        <taxon>Metazoa</taxon>
        <taxon>Ecdysozoa</taxon>
        <taxon>Nematoda</taxon>
        <taxon>Chromadorea</taxon>
        <taxon>Rhabditida</taxon>
        <taxon>Tylenchina</taxon>
        <taxon>Tylenchomorpha</taxon>
        <taxon>Tylenchoidea</taxon>
        <taxon>Meloidogynidae</taxon>
        <taxon>Meloidogyninae</taxon>
        <taxon>Meloidogyne</taxon>
        <taxon>Meloidogyne incognita group</taxon>
    </lineage>
</organism>
<sequence>MDEGTSNQIDPSCISLFNCPSPSDLVTNDFCGTSNSVAEAFDYKPDGQKISYTKYADNKGKEVAKRRVFVERMERMKEARGIFFNIPQTN</sequence>
<dbReference type="Proteomes" id="UP000887561">
    <property type="component" value="Unplaced"/>
</dbReference>
<protein>
    <submittedName>
        <fullName evidence="2">Uncharacterized protein</fullName>
    </submittedName>
</protein>
<evidence type="ECO:0000313" key="2">
    <source>
        <dbReference type="WBParaSite" id="scaffold13323_cov162.g16815"/>
    </source>
</evidence>
<dbReference type="WBParaSite" id="scaffold13323_cov162.g16815">
    <property type="protein sequence ID" value="scaffold13323_cov162.g16815"/>
    <property type="gene ID" value="scaffold13323_cov162.g16815"/>
</dbReference>
<keyword evidence="1" id="KW-1185">Reference proteome</keyword>